<keyword evidence="3" id="KW-1185">Reference proteome</keyword>
<dbReference type="SUPFAM" id="SSF50353">
    <property type="entry name" value="Cytokine"/>
    <property type="match status" value="1"/>
</dbReference>
<evidence type="ECO:0000256" key="1">
    <source>
        <dbReference type="SAM" id="Phobius"/>
    </source>
</evidence>
<keyword evidence="1" id="KW-0812">Transmembrane</keyword>
<name>A0A7M5V562_9CNID</name>
<dbReference type="RefSeq" id="XP_066929802.1">
    <property type="nucleotide sequence ID" value="XM_067073701.1"/>
</dbReference>
<dbReference type="InterPro" id="IPR008996">
    <property type="entry name" value="IL1/FGF"/>
</dbReference>
<dbReference type="EnsemblMetazoa" id="CLYHEMT002636.1">
    <property type="protein sequence ID" value="CLYHEMP002636.1"/>
    <property type="gene ID" value="CLYHEMG002636"/>
</dbReference>
<evidence type="ECO:0008006" key="4">
    <source>
        <dbReference type="Google" id="ProtNLM"/>
    </source>
</evidence>
<evidence type="ECO:0000313" key="3">
    <source>
        <dbReference type="Proteomes" id="UP000594262"/>
    </source>
</evidence>
<dbReference type="AlphaFoldDB" id="A0A7M5V562"/>
<proteinExistence type="predicted"/>
<protein>
    <recommendedName>
        <fullName evidence="4">FGF</fullName>
    </recommendedName>
</protein>
<feature type="transmembrane region" description="Helical" evidence="1">
    <location>
        <begin position="12"/>
        <end position="36"/>
    </location>
</feature>
<keyword evidence="1" id="KW-1133">Transmembrane helix</keyword>
<dbReference type="GeneID" id="136817362"/>
<dbReference type="Proteomes" id="UP000594262">
    <property type="component" value="Unplaced"/>
</dbReference>
<keyword evidence="1" id="KW-0472">Membrane</keyword>
<accession>A0A7M5V562</accession>
<organism evidence="2 3">
    <name type="scientific">Clytia hemisphaerica</name>
    <dbReference type="NCBI Taxonomy" id="252671"/>
    <lineage>
        <taxon>Eukaryota</taxon>
        <taxon>Metazoa</taxon>
        <taxon>Cnidaria</taxon>
        <taxon>Hydrozoa</taxon>
        <taxon>Hydroidolina</taxon>
        <taxon>Leptothecata</taxon>
        <taxon>Obeliida</taxon>
        <taxon>Clytiidae</taxon>
        <taxon>Clytia</taxon>
    </lineage>
</organism>
<reference evidence="2" key="1">
    <citation type="submission" date="2021-01" db="UniProtKB">
        <authorList>
            <consortium name="EnsemblMetazoa"/>
        </authorList>
    </citation>
    <scope>IDENTIFICATION</scope>
</reference>
<evidence type="ECO:0000313" key="2">
    <source>
        <dbReference type="EnsemblMetazoa" id="CLYHEMP002636.1"/>
    </source>
</evidence>
<sequence length="223" mass="25964">MNAGQDMVLEELYIFVLILLQIVFWMSLTALIASFLSSPACQITVPPVSIGAKTITLYSFASNGFLRERNGLLYAVNNKSEIITKEIFSNPNITTLKINDKYICYHNKSYRLKNTKDESCLLEEQTYKGFTRFRSLSNNKRFLMINRHGELRTQKVENHRTMWFKLNPTKETFSSHKYMKQEYKKVKRELLALQFPVKYIKGRLCKTVPNKILVALKAIAYDP</sequence>